<dbReference type="InterPro" id="IPR042099">
    <property type="entry name" value="ANL_N_sf"/>
</dbReference>
<protein>
    <submittedName>
        <fullName evidence="2">Long-chain-fatty-acid--AMP ligase FadD32</fullName>
    </submittedName>
</protein>
<dbReference type="PANTHER" id="PTHR22754">
    <property type="entry name" value="DISCO-INTERACTING PROTEIN 2 DIP2 -RELATED"/>
    <property type="match status" value="1"/>
</dbReference>
<keyword evidence="2" id="KW-0436">Ligase</keyword>
<dbReference type="AlphaFoldDB" id="A0ABD1NY72"/>
<evidence type="ECO:0000313" key="3">
    <source>
        <dbReference type="Proteomes" id="UP001604277"/>
    </source>
</evidence>
<dbReference type="PANTHER" id="PTHR22754:SF32">
    <property type="entry name" value="DISCO-INTERACTING PROTEIN 2"/>
    <property type="match status" value="1"/>
</dbReference>
<accession>A0ABD1NY72</accession>
<dbReference type="GO" id="GO:0016874">
    <property type="term" value="F:ligase activity"/>
    <property type="evidence" value="ECO:0007669"/>
    <property type="project" value="UniProtKB-KW"/>
</dbReference>
<dbReference type="InterPro" id="IPR045851">
    <property type="entry name" value="AMP-bd_C_sf"/>
</dbReference>
<proteinExistence type="predicted"/>
<comment type="caution">
    <text evidence="2">The sequence shown here is derived from an EMBL/GenBank/DDBJ whole genome shotgun (WGS) entry which is preliminary data.</text>
</comment>
<evidence type="ECO:0000313" key="2">
    <source>
        <dbReference type="EMBL" id="KAL2456531.1"/>
    </source>
</evidence>
<evidence type="ECO:0000256" key="1">
    <source>
        <dbReference type="SAM" id="MobiDB-lite"/>
    </source>
</evidence>
<dbReference type="Proteomes" id="UP001604277">
    <property type="component" value="Unassembled WGS sequence"/>
</dbReference>
<feature type="region of interest" description="Disordered" evidence="1">
    <location>
        <begin position="156"/>
        <end position="176"/>
    </location>
</feature>
<keyword evidence="3" id="KW-1185">Reference proteome</keyword>
<feature type="compositionally biased region" description="Basic and acidic residues" evidence="1">
    <location>
        <begin position="156"/>
        <end position="165"/>
    </location>
</feature>
<feature type="compositionally biased region" description="Polar residues" evidence="1">
    <location>
        <begin position="166"/>
        <end position="176"/>
    </location>
</feature>
<gene>
    <name evidence="2" type="ORF">Fot_56813</name>
</gene>
<reference evidence="3" key="1">
    <citation type="submission" date="2024-07" db="EMBL/GenBank/DDBJ databases">
        <title>Two chromosome-level genome assemblies of Korean endemic species Abeliophyllum distichum and Forsythia ovata (Oleaceae).</title>
        <authorList>
            <person name="Jang H."/>
        </authorList>
    </citation>
    <scope>NUCLEOTIDE SEQUENCE [LARGE SCALE GENOMIC DNA]</scope>
</reference>
<dbReference type="EMBL" id="JBFOLJ010000061">
    <property type="protein sequence ID" value="KAL2456531.1"/>
    <property type="molecule type" value="Genomic_DNA"/>
</dbReference>
<sequence length="176" mass="19575">MNWTKTQRNWVLGREELNESTCRNKLENHPGKRYTRTGDLGRTINRNLFITGRIKDLIIVAGKNIYSADVEKTVESSFELLRPGCCAVVRVPEDILSTKGIPVPDTSDQVGLVVVTEITDGKPVSKDDVEKIKAKDVEEHGVNLAVVKLINQEPSARQHLEKSKDSNASNNSLMGH</sequence>
<dbReference type="Gene3D" id="3.40.50.12780">
    <property type="entry name" value="N-terminal domain of ligase-like"/>
    <property type="match status" value="1"/>
</dbReference>
<dbReference type="SUPFAM" id="SSF56801">
    <property type="entry name" value="Acetyl-CoA synthetase-like"/>
    <property type="match status" value="1"/>
</dbReference>
<name>A0ABD1NY72_9LAMI</name>
<organism evidence="2 3">
    <name type="scientific">Forsythia ovata</name>
    <dbReference type="NCBI Taxonomy" id="205694"/>
    <lineage>
        <taxon>Eukaryota</taxon>
        <taxon>Viridiplantae</taxon>
        <taxon>Streptophyta</taxon>
        <taxon>Embryophyta</taxon>
        <taxon>Tracheophyta</taxon>
        <taxon>Spermatophyta</taxon>
        <taxon>Magnoliopsida</taxon>
        <taxon>eudicotyledons</taxon>
        <taxon>Gunneridae</taxon>
        <taxon>Pentapetalae</taxon>
        <taxon>asterids</taxon>
        <taxon>lamiids</taxon>
        <taxon>Lamiales</taxon>
        <taxon>Oleaceae</taxon>
        <taxon>Forsythieae</taxon>
        <taxon>Forsythia</taxon>
    </lineage>
</organism>
<dbReference type="Gene3D" id="3.30.300.30">
    <property type="match status" value="1"/>
</dbReference>